<dbReference type="Proteomes" id="UP001235712">
    <property type="component" value="Unassembled WGS sequence"/>
</dbReference>
<accession>A0ABT9PA64</accession>
<protein>
    <submittedName>
        <fullName evidence="1">Uncharacterized protein</fullName>
    </submittedName>
</protein>
<reference evidence="1 2" key="1">
    <citation type="submission" date="2023-07" db="EMBL/GenBank/DDBJ databases">
        <title>Sequencing the genomes of 1000 actinobacteria strains.</title>
        <authorList>
            <person name="Klenk H.-P."/>
        </authorList>
    </citation>
    <scope>NUCLEOTIDE SEQUENCE [LARGE SCALE GENOMIC DNA]</scope>
    <source>
        <strain evidence="1 2">DSM 44388</strain>
    </source>
</reference>
<organism evidence="1 2">
    <name type="scientific">Kineosporia succinea</name>
    <dbReference type="NCBI Taxonomy" id="84632"/>
    <lineage>
        <taxon>Bacteria</taxon>
        <taxon>Bacillati</taxon>
        <taxon>Actinomycetota</taxon>
        <taxon>Actinomycetes</taxon>
        <taxon>Kineosporiales</taxon>
        <taxon>Kineosporiaceae</taxon>
        <taxon>Kineosporia</taxon>
    </lineage>
</organism>
<comment type="caution">
    <text evidence="1">The sequence shown here is derived from an EMBL/GenBank/DDBJ whole genome shotgun (WGS) entry which is preliminary data.</text>
</comment>
<evidence type="ECO:0000313" key="2">
    <source>
        <dbReference type="Proteomes" id="UP001235712"/>
    </source>
</evidence>
<dbReference type="RefSeq" id="WP_307247628.1">
    <property type="nucleotide sequence ID" value="NZ_JAUSQZ010000001.1"/>
</dbReference>
<evidence type="ECO:0000313" key="1">
    <source>
        <dbReference type="EMBL" id="MDP9829441.1"/>
    </source>
</evidence>
<dbReference type="EMBL" id="JAUSQZ010000001">
    <property type="protein sequence ID" value="MDP9829441.1"/>
    <property type="molecule type" value="Genomic_DNA"/>
</dbReference>
<gene>
    <name evidence="1" type="ORF">J2S57_005190</name>
</gene>
<sequence length="283" mass="27967">MDTLTRTGIVIPANDGTDSVTAYRLSQRSIGNKFDSAGVLYGQGLLSARPAPGTAGRIFKPTDAGLQGVSYWDDGTAWVTHGGTELLTWAAPGVEVPGLTGVPVSTSGSATLVSGPTSGRRIVKSLTVSGPAGSSLTLTLAGVTVAKFSFTASARGSEFPVLIPVAPGETLAAVASGGTVGVLASYGYRSDAVVTRLGLASVTSSATLVAATGADRVVNQLWVANSGTATATASVTFAGVAVLASTPIPPGGLLTLDLPYGLPSGQSVTAAGSSALTFMAAGH</sequence>
<proteinExistence type="predicted"/>
<name>A0ABT9PA64_9ACTN</name>
<keyword evidence="2" id="KW-1185">Reference proteome</keyword>